<dbReference type="Pfam" id="PF03108">
    <property type="entry name" value="DBD_Tnp_Mut"/>
    <property type="match status" value="1"/>
</dbReference>
<dbReference type="InterPro" id="IPR018289">
    <property type="entry name" value="MULE_transposase_dom"/>
</dbReference>
<keyword evidence="3" id="KW-0862">Zinc</keyword>
<dbReference type="GO" id="GO:0008270">
    <property type="term" value="F:zinc ion binding"/>
    <property type="evidence" value="ECO:0007669"/>
    <property type="project" value="UniProtKB-KW"/>
</dbReference>
<dbReference type="Pfam" id="PF17919">
    <property type="entry name" value="RT_RNaseH_2"/>
    <property type="match status" value="1"/>
</dbReference>
<dbReference type="Pfam" id="PF04434">
    <property type="entry name" value="SWIM"/>
    <property type="match status" value="1"/>
</dbReference>
<dbReference type="EMBL" id="BFEA01000804">
    <property type="protein sequence ID" value="GBG90338.1"/>
    <property type="molecule type" value="Genomic_DNA"/>
</dbReference>
<feature type="region of interest" description="Disordered" evidence="5">
    <location>
        <begin position="1223"/>
        <end position="1260"/>
    </location>
</feature>
<feature type="region of interest" description="Disordered" evidence="5">
    <location>
        <begin position="278"/>
        <end position="308"/>
    </location>
</feature>
<dbReference type="Gene3D" id="3.30.70.270">
    <property type="match status" value="2"/>
</dbReference>
<feature type="domain" description="Reverse transcriptase" evidence="6">
    <location>
        <begin position="1"/>
        <end position="67"/>
    </location>
</feature>
<dbReference type="Pfam" id="PF00078">
    <property type="entry name" value="RVT_1"/>
    <property type="match status" value="1"/>
</dbReference>
<evidence type="ECO:0000256" key="2">
    <source>
        <dbReference type="ARBA" id="ARBA00022771"/>
    </source>
</evidence>
<dbReference type="InterPro" id="IPR000477">
    <property type="entry name" value="RT_dom"/>
</dbReference>
<dbReference type="SUPFAM" id="SSF56672">
    <property type="entry name" value="DNA/RNA polymerases"/>
    <property type="match status" value="1"/>
</dbReference>
<sequence length="1318" mass="147795">MNDLFRPWLDRFVVVYLDDILVFRKTLQEHEGHLRQVLAKLREANFKINAKKCEWAKTQVLYLGHVLDGDGIKPEDNKIAVIRDWPTPCTMTELRPFLGLANYYRKFVRNFSTIGAPLRRLPKKEAIWKWDKDCTSALKKLKRALIEYPVLKVADLSLPFVVTTDASQYDIGVVLQQDDDNGYRPVEFMSARTPLEKVATSTYERELYALRQALDHWKHYLLGRHFKRNMDVHQQPEELTLGKQREVGSAGDSAFVQQKQPPVEETLRQKVQEVTLQVADTSPDLREQSLRLRSDEDNRKAKPLSEETRLMQLVHTNLGTSDVSQLHFPLVDAQQKQLPEASHIMQPELVLRPEQHQQEDPLAQEVECVSPKGNMQSGPAQLCEQLQSTTNPLNEQSSPLSASHAASPDAPDVRPQTPQHDIVLHQNIQAVDASPHHVQCAPEHHQGLTLLQKNIPLVQSDVTSLEDKEAQLPAQEMVHLGAAQLLQISELCQQKGRNDQQQQQTGGPLQQQQVQLLQRQLAEILQLLREQQQQGHRRRKRSSTQRRARRRQDDGIASGRAADGEVSPCHPLSSDSGSGSEMHSAPICLAKNNVTGRVLRSALNKEGTASSGVLLQRCHSQCHQNEARDLTNKDRSKCAKLGKRRKTAVAGERTADRLETLLNSCSDMDGQPSCRSPSSSWYGEHTAGKRLTDSQKELSRLEDAPEDGGLAVGRRYDNVNLVRKAVADAAVAGHFELKLVKSSLQRYTVVCREEGCEWRLHASAVHGGPEFEIRSIRNHTCDGINHFANRQATSSWVADRIVDKLRDSPHYTPRDIIDDLQRAIGVTISYHRAWRGKEVAMTRIAGSEDDGYKHLRRYCAQVVNMNPGSCAFVDVEGETNQFHRLFVAFGPCLAGFRHCLPLIGVDATQVTSKHPGVLLTASGFDARGEVFPIAFAVVDIENDDNWLWFLQSLKAALDGHGLAGRSITFLSNRQNGIADGVTAVFGEMPHAYCMCHLAETLRQHFKHPQIAKCLWKAAHAMTRSRFEDAIKEMQDVDSPAAAWLLKTADPVYWSTALFPGKRYGHLTSNISESLNSWLIEAKELAPLYMMEALHQQISKSFAERSVAASAMEGELVAEADACVQRAICEAHYCKALPASSDEFEIISENSSYVVHISAKTCTCRGWQCTGTPCAHAACALMYLQERVEMHCERYFSVETYCNTYASSLQTIQVIDCRDENATVEASSADSNPAPSEQDVLPPSTKRPAGRPRKWRTSPEELSAQKRIFKCSRCKGEGHSRRTCRDLTTADNLVEVTSHQMIEPSRDHGTRVDRSPSHL</sequence>
<evidence type="ECO:0000256" key="5">
    <source>
        <dbReference type="SAM" id="MobiDB-lite"/>
    </source>
</evidence>
<dbReference type="InterPro" id="IPR043128">
    <property type="entry name" value="Rev_trsase/Diguanyl_cyclase"/>
</dbReference>
<dbReference type="Pfam" id="PF10551">
    <property type="entry name" value="MULE"/>
    <property type="match status" value="1"/>
</dbReference>
<keyword evidence="9" id="KW-1185">Reference proteome</keyword>
<dbReference type="InterPro" id="IPR004332">
    <property type="entry name" value="Transposase_MuDR"/>
</dbReference>
<feature type="compositionally biased region" description="Basic and acidic residues" evidence="5">
    <location>
        <begin position="283"/>
        <end position="308"/>
    </location>
</feature>
<dbReference type="PANTHER" id="PTHR31973:SF187">
    <property type="entry name" value="MUTATOR TRANSPOSASE MUDRA PROTEIN"/>
    <property type="match status" value="1"/>
</dbReference>
<dbReference type="OrthoDB" id="1844242at2759"/>
<dbReference type="PANTHER" id="PTHR31973">
    <property type="entry name" value="POLYPROTEIN, PUTATIVE-RELATED"/>
    <property type="match status" value="1"/>
</dbReference>
<dbReference type="PROSITE" id="PS50966">
    <property type="entry name" value="ZF_SWIM"/>
    <property type="match status" value="1"/>
</dbReference>
<dbReference type="Proteomes" id="UP000265515">
    <property type="component" value="Unassembled WGS sequence"/>
</dbReference>
<gene>
    <name evidence="8" type="ORF">CBR_g50586</name>
</gene>
<feature type="region of interest" description="Disordered" evidence="5">
    <location>
        <begin position="669"/>
        <end position="696"/>
    </location>
</feature>
<evidence type="ECO:0000256" key="1">
    <source>
        <dbReference type="ARBA" id="ARBA00022723"/>
    </source>
</evidence>
<evidence type="ECO:0000259" key="7">
    <source>
        <dbReference type="PROSITE" id="PS50966"/>
    </source>
</evidence>
<feature type="compositionally biased region" description="Basic residues" evidence="5">
    <location>
        <begin position="535"/>
        <end position="550"/>
    </location>
</feature>
<dbReference type="InterPro" id="IPR007527">
    <property type="entry name" value="Znf_SWIM"/>
</dbReference>
<dbReference type="PROSITE" id="PS50878">
    <property type="entry name" value="RT_POL"/>
    <property type="match status" value="1"/>
</dbReference>
<protein>
    <recommendedName>
        <fullName evidence="10">SWIM-type domain-containing protein</fullName>
    </recommendedName>
</protein>
<feature type="region of interest" description="Disordered" evidence="5">
    <location>
        <begin position="1297"/>
        <end position="1318"/>
    </location>
</feature>
<evidence type="ECO:0008006" key="10">
    <source>
        <dbReference type="Google" id="ProtNLM"/>
    </source>
</evidence>
<organism evidence="8 9">
    <name type="scientific">Chara braunii</name>
    <name type="common">Braun's stonewort</name>
    <dbReference type="NCBI Taxonomy" id="69332"/>
    <lineage>
        <taxon>Eukaryota</taxon>
        <taxon>Viridiplantae</taxon>
        <taxon>Streptophyta</taxon>
        <taxon>Charophyceae</taxon>
        <taxon>Charales</taxon>
        <taxon>Characeae</taxon>
        <taxon>Chara</taxon>
    </lineage>
</organism>
<evidence type="ECO:0000313" key="8">
    <source>
        <dbReference type="EMBL" id="GBG90338.1"/>
    </source>
</evidence>
<keyword evidence="1" id="KW-0479">Metal-binding</keyword>
<feature type="compositionally biased region" description="Polar residues" evidence="5">
    <location>
        <begin position="1223"/>
        <end position="1234"/>
    </location>
</feature>
<feature type="compositionally biased region" description="Basic and acidic residues" evidence="5">
    <location>
        <begin position="686"/>
        <end position="696"/>
    </location>
</feature>
<accession>A0A388M6Y2</accession>
<keyword evidence="2 4" id="KW-0863">Zinc-finger</keyword>
<proteinExistence type="predicted"/>
<feature type="compositionally biased region" description="Low complexity" evidence="5">
    <location>
        <begin position="397"/>
        <end position="410"/>
    </location>
</feature>
<dbReference type="FunFam" id="3.30.70.270:FF:000020">
    <property type="entry name" value="Transposon Tf2-6 polyprotein-like Protein"/>
    <property type="match status" value="1"/>
</dbReference>
<feature type="domain" description="SWIM-type" evidence="7">
    <location>
        <begin position="1152"/>
        <end position="1184"/>
    </location>
</feature>
<dbReference type="FunFam" id="3.30.70.270:FF:000003">
    <property type="entry name" value="Transposon Ty3-G Gag-Pol polyprotein"/>
    <property type="match status" value="1"/>
</dbReference>
<dbReference type="SMART" id="SM00575">
    <property type="entry name" value="ZnF_PMZ"/>
    <property type="match status" value="1"/>
</dbReference>
<reference evidence="8 9" key="1">
    <citation type="journal article" date="2018" name="Cell">
        <title>The Chara Genome: Secondary Complexity and Implications for Plant Terrestrialization.</title>
        <authorList>
            <person name="Nishiyama T."/>
            <person name="Sakayama H."/>
            <person name="Vries J.D."/>
            <person name="Buschmann H."/>
            <person name="Saint-Marcoux D."/>
            <person name="Ullrich K.K."/>
            <person name="Haas F.B."/>
            <person name="Vanderstraeten L."/>
            <person name="Becker D."/>
            <person name="Lang D."/>
            <person name="Vosolsobe S."/>
            <person name="Rombauts S."/>
            <person name="Wilhelmsson P.K.I."/>
            <person name="Janitza P."/>
            <person name="Kern R."/>
            <person name="Heyl A."/>
            <person name="Rumpler F."/>
            <person name="Villalobos L.I.A.C."/>
            <person name="Clay J.M."/>
            <person name="Skokan R."/>
            <person name="Toyoda A."/>
            <person name="Suzuki Y."/>
            <person name="Kagoshima H."/>
            <person name="Schijlen E."/>
            <person name="Tajeshwar N."/>
            <person name="Catarino B."/>
            <person name="Hetherington A.J."/>
            <person name="Saltykova A."/>
            <person name="Bonnot C."/>
            <person name="Breuninger H."/>
            <person name="Symeonidi A."/>
            <person name="Radhakrishnan G.V."/>
            <person name="Van Nieuwerburgh F."/>
            <person name="Deforce D."/>
            <person name="Chang C."/>
            <person name="Karol K.G."/>
            <person name="Hedrich R."/>
            <person name="Ulvskov P."/>
            <person name="Glockner G."/>
            <person name="Delwiche C.F."/>
            <person name="Petrasek J."/>
            <person name="Van de Peer Y."/>
            <person name="Friml J."/>
            <person name="Beilby M."/>
            <person name="Dolan L."/>
            <person name="Kohara Y."/>
            <person name="Sugano S."/>
            <person name="Fujiyama A."/>
            <person name="Delaux P.-M."/>
            <person name="Quint M."/>
            <person name="TheiBen G."/>
            <person name="Hagemann M."/>
            <person name="Harholt J."/>
            <person name="Dunand C."/>
            <person name="Zachgo S."/>
            <person name="Langdale J."/>
            <person name="Maumus F."/>
            <person name="Straeten D.V.D."/>
            <person name="Gould S.B."/>
            <person name="Rensing S.A."/>
        </authorList>
    </citation>
    <scope>NUCLEOTIDE SEQUENCE [LARGE SCALE GENOMIC DNA]</scope>
    <source>
        <strain evidence="8 9">S276</strain>
    </source>
</reference>
<dbReference type="InterPro" id="IPR043502">
    <property type="entry name" value="DNA/RNA_pol_sf"/>
</dbReference>
<dbReference type="InterPro" id="IPR041577">
    <property type="entry name" value="RT_RNaseH_2"/>
</dbReference>
<dbReference type="CDD" id="cd01647">
    <property type="entry name" value="RT_LTR"/>
    <property type="match status" value="1"/>
</dbReference>
<dbReference type="STRING" id="69332.A0A388M6Y2"/>
<evidence type="ECO:0000256" key="3">
    <source>
        <dbReference type="ARBA" id="ARBA00022833"/>
    </source>
</evidence>
<feature type="compositionally biased region" description="Basic and acidic residues" evidence="5">
    <location>
        <begin position="1303"/>
        <end position="1318"/>
    </location>
</feature>
<evidence type="ECO:0000313" key="9">
    <source>
        <dbReference type="Proteomes" id="UP000265515"/>
    </source>
</evidence>
<name>A0A388M6Y2_CHABU</name>
<comment type="caution">
    <text evidence="8">The sequence shown here is derived from an EMBL/GenBank/DDBJ whole genome shotgun (WGS) entry which is preliminary data.</text>
</comment>
<evidence type="ECO:0000259" key="6">
    <source>
        <dbReference type="PROSITE" id="PS50878"/>
    </source>
</evidence>
<feature type="region of interest" description="Disordered" evidence="5">
    <location>
        <begin position="388"/>
        <end position="417"/>
    </location>
</feature>
<evidence type="ECO:0000256" key="4">
    <source>
        <dbReference type="PROSITE-ProRule" id="PRU00325"/>
    </source>
</evidence>
<dbReference type="InterPro" id="IPR006564">
    <property type="entry name" value="Znf_PMZ"/>
</dbReference>
<dbReference type="Gramene" id="GBG90338">
    <property type="protein sequence ID" value="GBG90338"/>
    <property type="gene ID" value="CBR_g50586"/>
</dbReference>
<feature type="region of interest" description="Disordered" evidence="5">
    <location>
        <begin position="530"/>
        <end position="584"/>
    </location>
</feature>